<evidence type="ECO:0000256" key="1">
    <source>
        <dbReference type="SAM" id="MobiDB-lite"/>
    </source>
</evidence>
<feature type="compositionally biased region" description="Low complexity" evidence="1">
    <location>
        <begin position="63"/>
        <end position="72"/>
    </location>
</feature>
<feature type="region of interest" description="Disordered" evidence="1">
    <location>
        <begin position="1"/>
        <end position="92"/>
    </location>
</feature>
<accession>Q5Z9R4</accession>
<name>Q5Z9R4_ORYSJ</name>
<dbReference type="AlphaFoldDB" id="Q5Z9R4"/>
<gene>
    <name evidence="2" type="primary">P0458E11.29</name>
</gene>
<dbReference type="EMBL" id="AP003613">
    <property type="protein sequence ID" value="BAD53559.1"/>
    <property type="molecule type" value="Genomic_DNA"/>
</dbReference>
<organism evidence="2 3">
    <name type="scientific">Oryza sativa subsp. japonica</name>
    <name type="common">Rice</name>
    <dbReference type="NCBI Taxonomy" id="39947"/>
    <lineage>
        <taxon>Eukaryota</taxon>
        <taxon>Viridiplantae</taxon>
        <taxon>Streptophyta</taxon>
        <taxon>Embryophyta</taxon>
        <taxon>Tracheophyta</taxon>
        <taxon>Spermatophyta</taxon>
        <taxon>Magnoliopsida</taxon>
        <taxon>Liliopsida</taxon>
        <taxon>Poales</taxon>
        <taxon>Poaceae</taxon>
        <taxon>BOP clade</taxon>
        <taxon>Oryzoideae</taxon>
        <taxon>Oryzeae</taxon>
        <taxon>Oryzinae</taxon>
        <taxon>Oryza</taxon>
        <taxon>Oryza sativa</taxon>
    </lineage>
</organism>
<protein>
    <submittedName>
        <fullName evidence="2">Uncharacterized protein</fullName>
    </submittedName>
</protein>
<feature type="compositionally biased region" description="Basic and acidic residues" evidence="1">
    <location>
        <begin position="76"/>
        <end position="92"/>
    </location>
</feature>
<proteinExistence type="predicted"/>
<evidence type="ECO:0000313" key="3">
    <source>
        <dbReference type="Proteomes" id="UP000000763"/>
    </source>
</evidence>
<sequence length="92" mass="9816">MASSGAEMFERASDFPNECGRQMRARRRVGKKRERGPVRRWAAWRWGEEAGAVAGGAERGREAAGTAGVADGAKGGAERGRGGERGGRQRAD</sequence>
<evidence type="ECO:0000313" key="2">
    <source>
        <dbReference type="EMBL" id="BAD53559.1"/>
    </source>
</evidence>
<feature type="compositionally biased region" description="Basic residues" evidence="1">
    <location>
        <begin position="23"/>
        <end position="34"/>
    </location>
</feature>
<dbReference type="Proteomes" id="UP000000763">
    <property type="component" value="Chromosome 6"/>
</dbReference>
<reference evidence="3" key="1">
    <citation type="journal article" date="2005" name="Nature">
        <title>The map-based sequence of the rice genome.</title>
        <authorList>
            <consortium name="International rice genome sequencing project (IRGSP)"/>
            <person name="Matsumoto T."/>
            <person name="Wu J."/>
            <person name="Kanamori H."/>
            <person name="Katayose Y."/>
            <person name="Fujisawa M."/>
            <person name="Namiki N."/>
            <person name="Mizuno H."/>
            <person name="Yamamoto K."/>
            <person name="Antonio B.A."/>
            <person name="Baba T."/>
            <person name="Sakata K."/>
            <person name="Nagamura Y."/>
            <person name="Aoki H."/>
            <person name="Arikawa K."/>
            <person name="Arita K."/>
            <person name="Bito T."/>
            <person name="Chiden Y."/>
            <person name="Fujitsuka N."/>
            <person name="Fukunaka R."/>
            <person name="Hamada M."/>
            <person name="Harada C."/>
            <person name="Hayashi A."/>
            <person name="Hijishita S."/>
            <person name="Honda M."/>
            <person name="Hosokawa S."/>
            <person name="Ichikawa Y."/>
            <person name="Idonuma A."/>
            <person name="Iijima M."/>
            <person name="Ikeda M."/>
            <person name="Ikeno M."/>
            <person name="Ito K."/>
            <person name="Ito S."/>
            <person name="Ito T."/>
            <person name="Ito Y."/>
            <person name="Ito Y."/>
            <person name="Iwabuchi A."/>
            <person name="Kamiya K."/>
            <person name="Karasawa W."/>
            <person name="Kurita K."/>
            <person name="Katagiri S."/>
            <person name="Kikuta A."/>
            <person name="Kobayashi H."/>
            <person name="Kobayashi N."/>
            <person name="Machita K."/>
            <person name="Maehara T."/>
            <person name="Masukawa M."/>
            <person name="Mizubayashi T."/>
            <person name="Mukai Y."/>
            <person name="Nagasaki H."/>
            <person name="Nagata Y."/>
            <person name="Naito S."/>
            <person name="Nakashima M."/>
            <person name="Nakama Y."/>
            <person name="Nakamichi Y."/>
            <person name="Nakamura M."/>
            <person name="Meguro A."/>
            <person name="Negishi M."/>
            <person name="Ohta I."/>
            <person name="Ohta T."/>
            <person name="Okamoto M."/>
            <person name="Ono N."/>
            <person name="Saji S."/>
            <person name="Sakaguchi M."/>
            <person name="Sakai K."/>
            <person name="Shibata M."/>
            <person name="Shimokawa T."/>
            <person name="Song J."/>
            <person name="Takazaki Y."/>
            <person name="Terasawa K."/>
            <person name="Tsugane M."/>
            <person name="Tsuji K."/>
            <person name="Ueda S."/>
            <person name="Waki K."/>
            <person name="Yamagata H."/>
            <person name="Yamamoto M."/>
            <person name="Yamamoto S."/>
            <person name="Yamane H."/>
            <person name="Yoshiki S."/>
            <person name="Yoshihara R."/>
            <person name="Yukawa K."/>
            <person name="Zhong H."/>
            <person name="Yano M."/>
            <person name="Yuan Q."/>
            <person name="Ouyang S."/>
            <person name="Liu J."/>
            <person name="Jones K.M."/>
            <person name="Gansberger K."/>
            <person name="Moffat K."/>
            <person name="Hill J."/>
            <person name="Bera J."/>
            <person name="Fadrosh D."/>
            <person name="Jin S."/>
            <person name="Johri S."/>
            <person name="Kim M."/>
            <person name="Overton L."/>
            <person name="Reardon M."/>
            <person name="Tsitrin T."/>
            <person name="Vuong H."/>
            <person name="Weaver B."/>
            <person name="Ciecko A."/>
            <person name="Tallon L."/>
            <person name="Jackson J."/>
            <person name="Pai G."/>
            <person name="Aken S.V."/>
            <person name="Utterback T."/>
            <person name="Reidmuller S."/>
            <person name="Feldblyum T."/>
            <person name="Hsiao J."/>
            <person name="Zismann V."/>
            <person name="Iobst S."/>
            <person name="de Vazeille A.R."/>
            <person name="Buell C.R."/>
            <person name="Ying K."/>
            <person name="Li Y."/>
            <person name="Lu T."/>
            <person name="Huang Y."/>
            <person name="Zhao Q."/>
            <person name="Feng Q."/>
            <person name="Zhang L."/>
            <person name="Zhu J."/>
            <person name="Weng Q."/>
            <person name="Mu J."/>
            <person name="Lu Y."/>
            <person name="Fan D."/>
            <person name="Liu Y."/>
            <person name="Guan J."/>
            <person name="Zhang Y."/>
            <person name="Yu S."/>
            <person name="Liu X."/>
            <person name="Zhang Y."/>
            <person name="Hong G."/>
            <person name="Han B."/>
            <person name="Choisne N."/>
            <person name="Demange N."/>
            <person name="Orjeda G."/>
            <person name="Samain S."/>
            <person name="Cattolico L."/>
            <person name="Pelletier E."/>
            <person name="Couloux A."/>
            <person name="Segurens B."/>
            <person name="Wincker P."/>
            <person name="D'Hont A."/>
            <person name="Scarpelli C."/>
            <person name="Weissenbach J."/>
            <person name="Salanoubat M."/>
            <person name="Quetier F."/>
            <person name="Yu Y."/>
            <person name="Kim H.R."/>
            <person name="Rambo T."/>
            <person name="Currie J."/>
            <person name="Collura K."/>
            <person name="Luo M."/>
            <person name="Yang T."/>
            <person name="Ammiraju J.S.S."/>
            <person name="Engler F."/>
            <person name="Soderlund C."/>
            <person name="Wing R.A."/>
            <person name="Palmer L.E."/>
            <person name="de la Bastide M."/>
            <person name="Spiegel L."/>
            <person name="Nascimento L."/>
            <person name="Zutavern T."/>
            <person name="O'Shaughnessy A."/>
            <person name="Dike S."/>
            <person name="Dedhia N."/>
            <person name="Preston R."/>
            <person name="Balija V."/>
            <person name="McCombie W.R."/>
            <person name="Chow T."/>
            <person name="Chen H."/>
            <person name="Chung M."/>
            <person name="Chen C."/>
            <person name="Shaw J."/>
            <person name="Wu H."/>
            <person name="Hsiao K."/>
            <person name="Chao Y."/>
            <person name="Chu M."/>
            <person name="Cheng C."/>
            <person name="Hour A."/>
            <person name="Lee P."/>
            <person name="Lin S."/>
            <person name="Lin Y."/>
            <person name="Liou J."/>
            <person name="Liu S."/>
            <person name="Hsing Y."/>
            <person name="Raghuvanshi S."/>
            <person name="Mohanty A."/>
            <person name="Bharti A.K."/>
            <person name="Gaur A."/>
            <person name="Gupta V."/>
            <person name="Kumar D."/>
            <person name="Ravi V."/>
            <person name="Vij S."/>
            <person name="Kapur A."/>
            <person name="Khurana P."/>
            <person name="Khurana P."/>
            <person name="Khurana J.P."/>
            <person name="Tyagi A.K."/>
            <person name="Gaikwad K."/>
            <person name="Singh A."/>
            <person name="Dalal V."/>
            <person name="Srivastava S."/>
            <person name="Dixit A."/>
            <person name="Pal A.K."/>
            <person name="Ghazi I.A."/>
            <person name="Yadav M."/>
            <person name="Pandit A."/>
            <person name="Bhargava A."/>
            <person name="Sureshbabu K."/>
            <person name="Batra K."/>
            <person name="Sharma T.R."/>
            <person name="Mohapatra T."/>
            <person name="Singh N.K."/>
            <person name="Messing J."/>
            <person name="Nelson A.B."/>
            <person name="Fuks G."/>
            <person name="Kavchok S."/>
            <person name="Keizer G."/>
            <person name="Linton E."/>
            <person name="Llaca V."/>
            <person name="Song R."/>
            <person name="Tanyolac B."/>
            <person name="Young S."/>
            <person name="Ho-Il K."/>
            <person name="Hahn J.H."/>
            <person name="Sangsakoo G."/>
            <person name="Vanavichit A."/>
            <person name="de Mattos Luiz.A.T."/>
            <person name="Zimmer P.D."/>
            <person name="Malone G."/>
            <person name="Dellagostin O."/>
            <person name="de Oliveira A.C."/>
            <person name="Bevan M."/>
            <person name="Bancroft I."/>
            <person name="Minx P."/>
            <person name="Cordum H."/>
            <person name="Wilson R."/>
            <person name="Cheng Z."/>
            <person name="Jin W."/>
            <person name="Jiang J."/>
            <person name="Leong S.A."/>
            <person name="Iwama H."/>
            <person name="Gojobori T."/>
            <person name="Itoh T."/>
            <person name="Niimura Y."/>
            <person name="Fujii Y."/>
            <person name="Habara T."/>
            <person name="Sakai H."/>
            <person name="Sato Y."/>
            <person name="Wilson G."/>
            <person name="Kumar K."/>
            <person name="McCouch S."/>
            <person name="Juretic N."/>
            <person name="Hoen D."/>
            <person name="Wright S."/>
            <person name="Bruskiewich R."/>
            <person name="Bureau T."/>
            <person name="Miyao A."/>
            <person name="Hirochika H."/>
            <person name="Nishikawa T."/>
            <person name="Kadowaki K."/>
            <person name="Sugiura M."/>
            <person name="Burr B."/>
            <person name="Sasaki T."/>
        </authorList>
    </citation>
    <scope>NUCLEOTIDE SEQUENCE [LARGE SCALE GENOMIC DNA]</scope>
    <source>
        <strain evidence="3">cv. Nipponbare</strain>
    </source>
</reference>
<reference evidence="3" key="2">
    <citation type="journal article" date="2008" name="Nucleic Acids Res.">
        <title>The rice annotation project database (RAP-DB): 2008 update.</title>
        <authorList>
            <consortium name="The rice annotation project (RAP)"/>
        </authorList>
    </citation>
    <scope>GENOME REANNOTATION</scope>
    <source>
        <strain evidence="3">cv. Nipponbare</strain>
    </source>
</reference>
<feature type="compositionally biased region" description="Low complexity" evidence="1">
    <location>
        <begin position="39"/>
        <end position="56"/>
    </location>
</feature>